<dbReference type="HOGENOM" id="CLU_2597896_0_0_2"/>
<evidence type="ECO:0000313" key="2">
    <source>
        <dbReference type="Proteomes" id="UP000005867"/>
    </source>
</evidence>
<gene>
    <name evidence="1" type="ORF">P186_1018</name>
</gene>
<dbReference type="AlphaFoldDB" id="G7VBV5"/>
<dbReference type="KEGG" id="pyr:P186_1018"/>
<dbReference type="Proteomes" id="UP000005867">
    <property type="component" value="Chromosome"/>
</dbReference>
<accession>G7VBV5</accession>
<proteinExistence type="predicted"/>
<sequence>MPKPRRVKVSTADETFIKEQKLRSQIKTHRRTYKRIETVLVSFVAVANSVRRTYKRIETQLKAEIVERWVGTVKNLQKN</sequence>
<organism evidence="1 2">
    <name type="scientific">Pyrobaculum ferrireducens</name>
    <dbReference type="NCBI Taxonomy" id="1104324"/>
    <lineage>
        <taxon>Archaea</taxon>
        <taxon>Thermoproteota</taxon>
        <taxon>Thermoprotei</taxon>
        <taxon>Thermoproteales</taxon>
        <taxon>Thermoproteaceae</taxon>
        <taxon>Pyrobaculum</taxon>
    </lineage>
</organism>
<keyword evidence="2" id="KW-1185">Reference proteome</keyword>
<dbReference type="EMBL" id="CP003098">
    <property type="protein sequence ID" value="AET32455.1"/>
    <property type="molecule type" value="Genomic_DNA"/>
</dbReference>
<protein>
    <submittedName>
        <fullName evidence="1">Uncharacterized protein</fullName>
    </submittedName>
</protein>
<name>G7VBV5_9CREN</name>
<reference evidence="1 2" key="1">
    <citation type="journal article" date="2012" name="J. Bacteriol.">
        <title>Complete genome sequence of strain 1860, a crenarchaeon of the genus pyrobaculum able to grow with various electron acceptors.</title>
        <authorList>
            <person name="Mardanov A.V."/>
            <person name="Gumerov V.M."/>
            <person name="Slobodkina G.B."/>
            <person name="Beletsky A.V."/>
            <person name="Bonch-Osmolovskaya E.A."/>
            <person name="Ravin N.V."/>
            <person name="Skryabin K.G."/>
        </authorList>
    </citation>
    <scope>NUCLEOTIDE SEQUENCE [LARGE SCALE GENOMIC DNA]</scope>
    <source>
        <strain evidence="1 2">1860</strain>
    </source>
</reference>
<evidence type="ECO:0000313" key="1">
    <source>
        <dbReference type="EMBL" id="AET32455.1"/>
    </source>
</evidence>
<dbReference type="BioCyc" id="PSP1104324:GJSN-994-MONOMER"/>